<accession>A0ABW5Q3G9</accession>
<dbReference type="GO" id="GO:0016757">
    <property type="term" value="F:glycosyltransferase activity"/>
    <property type="evidence" value="ECO:0007669"/>
    <property type="project" value="UniProtKB-KW"/>
</dbReference>
<dbReference type="InterPro" id="IPR050194">
    <property type="entry name" value="Glycosyltransferase_grp1"/>
</dbReference>
<keyword evidence="4" id="KW-1185">Reference proteome</keyword>
<dbReference type="Pfam" id="PF13439">
    <property type="entry name" value="Glyco_transf_4"/>
    <property type="match status" value="1"/>
</dbReference>
<keyword evidence="3" id="KW-0808">Transferase</keyword>
<comment type="caution">
    <text evidence="3">The sequence shown here is derived from an EMBL/GenBank/DDBJ whole genome shotgun (WGS) entry which is preliminary data.</text>
</comment>
<name>A0ABW5Q3G9_9BACI</name>
<evidence type="ECO:0000259" key="1">
    <source>
        <dbReference type="Pfam" id="PF00534"/>
    </source>
</evidence>
<evidence type="ECO:0000259" key="2">
    <source>
        <dbReference type="Pfam" id="PF13439"/>
    </source>
</evidence>
<organism evidence="3 4">
    <name type="scientific">Oceanobacillus kapialis</name>
    <dbReference type="NCBI Taxonomy" id="481353"/>
    <lineage>
        <taxon>Bacteria</taxon>
        <taxon>Bacillati</taxon>
        <taxon>Bacillota</taxon>
        <taxon>Bacilli</taxon>
        <taxon>Bacillales</taxon>
        <taxon>Bacillaceae</taxon>
        <taxon>Oceanobacillus</taxon>
    </lineage>
</organism>
<evidence type="ECO:0000313" key="4">
    <source>
        <dbReference type="Proteomes" id="UP001597451"/>
    </source>
</evidence>
<dbReference type="SUPFAM" id="SSF53756">
    <property type="entry name" value="UDP-Glycosyltransferase/glycogen phosphorylase"/>
    <property type="match status" value="1"/>
</dbReference>
<dbReference type="PANTHER" id="PTHR45947">
    <property type="entry name" value="SULFOQUINOVOSYL TRANSFERASE SQD2"/>
    <property type="match status" value="1"/>
</dbReference>
<protein>
    <submittedName>
        <fullName evidence="3">Glycosyltransferase family 4 protein</fullName>
        <ecNumber evidence="3">2.4.-.-</ecNumber>
    </submittedName>
</protein>
<dbReference type="InterPro" id="IPR028098">
    <property type="entry name" value="Glyco_trans_4-like_N"/>
</dbReference>
<gene>
    <name evidence="3" type="ORF">ACFSUN_14725</name>
</gene>
<evidence type="ECO:0000313" key="3">
    <source>
        <dbReference type="EMBL" id="MFD2630038.1"/>
    </source>
</evidence>
<feature type="domain" description="Glycosyl transferase family 1" evidence="1">
    <location>
        <begin position="195"/>
        <end position="349"/>
    </location>
</feature>
<dbReference type="RefSeq" id="WP_379562880.1">
    <property type="nucleotide sequence ID" value="NZ_JBHUMX010000041.1"/>
</dbReference>
<sequence length="383" mass="43742">MRIAIFSDTYAPEINGVALTLRRYTDYLEREGIEYQVFAPTVNAQTPGFPQVERLTSIPFLLYRDLRFALPNTTQIKNVLHKFQPTLIHIATPFNVGLYGLQYGKKHNIPMIASYHTHFDNYLDYYSLSFLKKWLWKYMYWFHRPFEKVYVPTISTKEKLLAKQLHPDIGVWGRGVDRRVFSPAKRTPDFFKNHYGIQGKKIILYVGRMSPEKDIDIVLDTYYSLPDHVKEDTHLVMVGDGPLYKSLSEQHQENITWTGFLEGEQLARVYASSDVFLFPSPTETFGNVVLEAMASGLPVIGANAGGVKNLVANGKSGFLCEPGNRNAFAQKTTKLLEDQALRDSFSAEALAFAETLSWDEIFGQFVGSFYEVLRRKKMDSAIA</sequence>
<dbReference type="InterPro" id="IPR001296">
    <property type="entry name" value="Glyco_trans_1"/>
</dbReference>
<dbReference type="Pfam" id="PF00534">
    <property type="entry name" value="Glycos_transf_1"/>
    <property type="match status" value="1"/>
</dbReference>
<keyword evidence="3" id="KW-0328">Glycosyltransferase</keyword>
<feature type="domain" description="Glycosyltransferase subfamily 4-like N-terminal" evidence="2">
    <location>
        <begin position="14"/>
        <end position="178"/>
    </location>
</feature>
<dbReference type="Proteomes" id="UP001597451">
    <property type="component" value="Unassembled WGS sequence"/>
</dbReference>
<dbReference type="Gene3D" id="3.40.50.2000">
    <property type="entry name" value="Glycogen Phosphorylase B"/>
    <property type="match status" value="2"/>
</dbReference>
<dbReference type="EMBL" id="JBHUMX010000041">
    <property type="protein sequence ID" value="MFD2630038.1"/>
    <property type="molecule type" value="Genomic_DNA"/>
</dbReference>
<proteinExistence type="predicted"/>
<dbReference type="PANTHER" id="PTHR45947:SF3">
    <property type="entry name" value="SULFOQUINOVOSYL TRANSFERASE SQD2"/>
    <property type="match status" value="1"/>
</dbReference>
<dbReference type="EC" id="2.4.-.-" evidence="3"/>
<dbReference type="CDD" id="cd03814">
    <property type="entry name" value="GT4-like"/>
    <property type="match status" value="1"/>
</dbReference>
<reference evidence="4" key="1">
    <citation type="journal article" date="2019" name="Int. J. Syst. Evol. Microbiol.">
        <title>The Global Catalogue of Microorganisms (GCM) 10K type strain sequencing project: providing services to taxonomists for standard genome sequencing and annotation.</title>
        <authorList>
            <consortium name="The Broad Institute Genomics Platform"/>
            <consortium name="The Broad Institute Genome Sequencing Center for Infectious Disease"/>
            <person name="Wu L."/>
            <person name="Ma J."/>
        </authorList>
    </citation>
    <scope>NUCLEOTIDE SEQUENCE [LARGE SCALE GENOMIC DNA]</scope>
    <source>
        <strain evidence="4">TISTR 1858</strain>
    </source>
</reference>